<feature type="transmembrane region" description="Helical" evidence="1">
    <location>
        <begin position="279"/>
        <end position="312"/>
    </location>
</feature>
<sequence>MFGLRITLLVFLSLLALVAAAAVGSRMRYDRHSERAAATGLLCNAIIVFPIYALACTRLLTARALTITSGVFSVAVFAAAAYGRPLGPFARHVFREIGQEALMVVVALREAWRARSLVLVGLLFSVGLIGWTAITAYYAPSWRQWDALWYHEPLIGFTLQNHGFLFDGISLPPASGVQKVNGYPALCEMTQLWFVIFTDRRLIEMANSVLAPLFMLLVYLLAKRHGSDRVAATGWAAAMLIMPGTSILLASVYVDIHTALLVLGAVYFGTRMPLRLRDVLLTAMCLAMAIGAKVLALAPVGVISLIVLARMFWNHLRSRPRQTLGTLLAGMVMMAIPTAWTYLRNWRNFHNPFWPDLVYDNPRFGIHWTGHADGVEDGQPVGTLLENLTNIPYSHPLGHATQLNEYGFMSGWFFFPLAAACLVPLVFLVVRAPLGRIWGVRRWRMSTNTVAVVYVAIVLLGSLYIDPAPFWSARYYTAHTAMATALVGWACGRRGFERLHEGIVATVTVGMIIAFFWTTPRWWYGPSELLTLARTPYPAREFTPAAAISSRLHLTSGSGIPLETGLARERLGPGAVLATGDNDGAIVGLFWNNDYSNKVVYVPSGPDFLARVEATGATWLFCAYADSIYPTLHAKDSGWTEVGATNVEHWGAFFRRTRW</sequence>
<keyword evidence="1" id="KW-0472">Membrane</keyword>
<gene>
    <name evidence="2" type="ORF">LVJ94_45985</name>
</gene>
<evidence type="ECO:0000313" key="3">
    <source>
        <dbReference type="Proteomes" id="UP001374803"/>
    </source>
</evidence>
<evidence type="ECO:0000313" key="2">
    <source>
        <dbReference type="EMBL" id="WXB04242.1"/>
    </source>
</evidence>
<proteinExistence type="predicted"/>
<evidence type="ECO:0008006" key="4">
    <source>
        <dbReference type="Google" id="ProtNLM"/>
    </source>
</evidence>
<feature type="transmembrane region" description="Helical" evidence="1">
    <location>
        <begin position="412"/>
        <end position="434"/>
    </location>
</feature>
<feature type="transmembrane region" description="Helical" evidence="1">
    <location>
        <begin position="202"/>
        <end position="222"/>
    </location>
</feature>
<name>A0ABZ2L6F3_9BACT</name>
<evidence type="ECO:0000256" key="1">
    <source>
        <dbReference type="SAM" id="Phobius"/>
    </source>
</evidence>
<keyword evidence="1" id="KW-1133">Transmembrane helix</keyword>
<feature type="transmembrane region" description="Helical" evidence="1">
    <location>
        <begin position="62"/>
        <end position="83"/>
    </location>
</feature>
<feature type="transmembrane region" description="Helical" evidence="1">
    <location>
        <begin position="117"/>
        <end position="139"/>
    </location>
</feature>
<keyword evidence="3" id="KW-1185">Reference proteome</keyword>
<dbReference type="RefSeq" id="WP_394833879.1">
    <property type="nucleotide sequence ID" value="NZ_CP089929.1"/>
</dbReference>
<feature type="transmembrane region" description="Helical" evidence="1">
    <location>
        <begin position="37"/>
        <end position="55"/>
    </location>
</feature>
<keyword evidence="1" id="KW-0812">Transmembrane</keyword>
<reference evidence="2" key="1">
    <citation type="submission" date="2021-12" db="EMBL/GenBank/DDBJ databases">
        <title>Discovery of the Pendulisporaceae a myxobacterial family with distinct sporulation behavior and unique specialized metabolism.</title>
        <authorList>
            <person name="Garcia R."/>
            <person name="Popoff A."/>
            <person name="Bader C.D."/>
            <person name="Loehr J."/>
            <person name="Walesch S."/>
            <person name="Walt C."/>
            <person name="Boldt J."/>
            <person name="Bunk B."/>
            <person name="Haeckl F.J.F.P.J."/>
            <person name="Gunesch A.P."/>
            <person name="Birkelbach J."/>
            <person name="Nuebel U."/>
            <person name="Pietschmann T."/>
            <person name="Bach T."/>
            <person name="Mueller R."/>
        </authorList>
    </citation>
    <scope>NUCLEOTIDE SEQUENCE</scope>
    <source>
        <strain evidence="2">MSr11367</strain>
    </source>
</reference>
<accession>A0ABZ2L6F3</accession>
<feature type="transmembrane region" description="Helical" evidence="1">
    <location>
        <begin position="234"/>
        <end position="267"/>
    </location>
</feature>
<feature type="transmembrane region" description="Helical" evidence="1">
    <location>
        <begin position="446"/>
        <end position="465"/>
    </location>
</feature>
<organism evidence="2 3">
    <name type="scientific">Pendulispora rubella</name>
    <dbReference type="NCBI Taxonomy" id="2741070"/>
    <lineage>
        <taxon>Bacteria</taxon>
        <taxon>Pseudomonadati</taxon>
        <taxon>Myxococcota</taxon>
        <taxon>Myxococcia</taxon>
        <taxon>Myxococcales</taxon>
        <taxon>Sorangiineae</taxon>
        <taxon>Pendulisporaceae</taxon>
        <taxon>Pendulispora</taxon>
    </lineage>
</organism>
<feature type="transmembrane region" description="Helical" evidence="1">
    <location>
        <begin position="503"/>
        <end position="524"/>
    </location>
</feature>
<dbReference type="EMBL" id="CP089983">
    <property type="protein sequence ID" value="WXB04242.1"/>
    <property type="molecule type" value="Genomic_DNA"/>
</dbReference>
<dbReference type="Proteomes" id="UP001374803">
    <property type="component" value="Chromosome"/>
</dbReference>
<protein>
    <recommendedName>
        <fullName evidence="4">Glycosyltransferase RgtA/B/C/D-like domain-containing protein</fullName>
    </recommendedName>
</protein>
<feature type="transmembrane region" description="Helical" evidence="1">
    <location>
        <begin position="324"/>
        <end position="343"/>
    </location>
</feature>